<proteinExistence type="predicted"/>
<sequence>MQTRIAINATGDLANAHDAATELAVRCGFGEIATERLGRAAVAAATGMLDHAGGGVLHLRPLQEEVTGAAAPQVEILAVDLPRSARASDVSDTSDASDASDTPDGSDRPDALRGGDGSHGRTRVAGRLAELYELVTALDRYDSPAGSVIRMTLSPADRPGPVSLPAVAVGVVWAPADGDAAPGGLNIHSARGLSTVVLGLGRGAEAARRVAALQGFGAQMQQIDRVRATLPGGGDMALAAAQIEAHAGHVRVAGAGRFCACVVEPGTPGADAADGATTVSVQPLLRHRGALVDGGAMVRGPLAQAQAGWPPHALLVLHDDGLSWPWALETYPGLLDCHPAIVAAVLHRDYCRQPGHGCVLVCRRSAECATPAPSRTALPAAAATRAAPALAAADRDGEQDESRPAADGDGSRPVAAARRPAGTTRRRRSARNPGAGRPAA</sequence>
<comment type="caution">
    <text evidence="2">The sequence shown here is derived from an EMBL/GenBank/DDBJ whole genome shotgun (WGS) entry which is preliminary data.</text>
</comment>
<dbReference type="Proteomes" id="UP000324324">
    <property type="component" value="Unassembled WGS sequence"/>
</dbReference>
<dbReference type="EMBL" id="VWRN01000019">
    <property type="protein sequence ID" value="KAA6129235.1"/>
    <property type="molecule type" value="Genomic_DNA"/>
</dbReference>
<feature type="compositionally biased region" description="Basic and acidic residues" evidence="1">
    <location>
        <begin position="105"/>
        <end position="119"/>
    </location>
</feature>
<evidence type="ECO:0000256" key="1">
    <source>
        <dbReference type="SAM" id="MobiDB-lite"/>
    </source>
</evidence>
<dbReference type="PANTHER" id="PTHR35801">
    <property type="entry name" value="PHOSPHOSERINE PHOSPHATASE RSBX"/>
    <property type="match status" value="1"/>
</dbReference>
<feature type="region of interest" description="Disordered" evidence="1">
    <location>
        <begin position="85"/>
        <end position="121"/>
    </location>
</feature>
<dbReference type="PANTHER" id="PTHR35801:SF1">
    <property type="entry name" value="PHOSPHOSERINE PHOSPHATASE RSBX"/>
    <property type="match status" value="1"/>
</dbReference>
<dbReference type="AlphaFoldDB" id="A0A5M8B3Q8"/>
<name>A0A5M8B3Q8_9BURK</name>
<feature type="compositionally biased region" description="Low complexity" evidence="1">
    <location>
        <begin position="85"/>
        <end position="103"/>
    </location>
</feature>
<dbReference type="RefSeq" id="WP_150082467.1">
    <property type="nucleotide sequence ID" value="NZ_VWRN01000019.1"/>
</dbReference>
<keyword evidence="3" id="KW-1185">Reference proteome</keyword>
<gene>
    <name evidence="2" type="ORF">F1599_05595</name>
</gene>
<feature type="compositionally biased region" description="Low complexity" evidence="1">
    <location>
        <begin position="431"/>
        <end position="440"/>
    </location>
</feature>
<accession>A0A5M8B3Q8</accession>
<organism evidence="2 3">
    <name type="scientific">Cupriavidus cauae</name>
    <dbReference type="NCBI Taxonomy" id="2608999"/>
    <lineage>
        <taxon>Bacteria</taxon>
        <taxon>Pseudomonadati</taxon>
        <taxon>Pseudomonadota</taxon>
        <taxon>Betaproteobacteria</taxon>
        <taxon>Burkholderiales</taxon>
        <taxon>Burkholderiaceae</taxon>
        <taxon>Cupriavidus</taxon>
    </lineage>
</organism>
<feature type="compositionally biased region" description="Basic and acidic residues" evidence="1">
    <location>
        <begin position="393"/>
        <end position="410"/>
    </location>
</feature>
<reference evidence="2 3" key="1">
    <citation type="submission" date="2019-09" db="EMBL/GenBank/DDBJ databases">
        <title>Isolation of a novel species in the genus Cupriavidus from patients with sepsis using whole genome sequencing.</title>
        <authorList>
            <person name="Kweon O.J."/>
            <person name="Lee M.-K."/>
        </authorList>
    </citation>
    <scope>NUCLEOTIDE SEQUENCE [LARGE SCALE GENOMIC DNA]</scope>
    <source>
        <strain evidence="2 3">MKL-01</strain>
    </source>
</reference>
<protein>
    <submittedName>
        <fullName evidence="2">Anti-sigma regulatory factor</fullName>
    </submittedName>
</protein>
<feature type="compositionally biased region" description="Low complexity" evidence="1">
    <location>
        <begin position="411"/>
        <end position="423"/>
    </location>
</feature>
<dbReference type="InterPro" id="IPR039248">
    <property type="entry name" value="Ptase_RsbX"/>
</dbReference>
<evidence type="ECO:0000313" key="3">
    <source>
        <dbReference type="Proteomes" id="UP000324324"/>
    </source>
</evidence>
<feature type="compositionally biased region" description="Low complexity" evidence="1">
    <location>
        <begin position="373"/>
        <end position="392"/>
    </location>
</feature>
<evidence type="ECO:0000313" key="2">
    <source>
        <dbReference type="EMBL" id="KAA6129235.1"/>
    </source>
</evidence>
<feature type="region of interest" description="Disordered" evidence="1">
    <location>
        <begin position="373"/>
        <end position="440"/>
    </location>
</feature>